<dbReference type="EMBL" id="CP003985">
    <property type="protein sequence ID" value="AGF78367.1"/>
    <property type="molecule type" value="Genomic_DNA"/>
</dbReference>
<dbReference type="PANTHER" id="PTHR37422:SF13">
    <property type="entry name" value="LIPOPOLYSACCHARIDE BIOSYNTHESIS PROTEIN PA4999-RELATED"/>
    <property type="match status" value="1"/>
</dbReference>
<feature type="transmembrane region" description="Helical" evidence="6">
    <location>
        <begin position="408"/>
        <end position="426"/>
    </location>
</feature>
<dbReference type="GO" id="GO:0016020">
    <property type="term" value="C:membrane"/>
    <property type="evidence" value="ECO:0007669"/>
    <property type="project" value="UniProtKB-SubCell"/>
</dbReference>
<evidence type="ECO:0000256" key="3">
    <source>
        <dbReference type="ARBA" id="ARBA00022989"/>
    </source>
</evidence>
<evidence type="ECO:0000256" key="1">
    <source>
        <dbReference type="ARBA" id="ARBA00004141"/>
    </source>
</evidence>
<feature type="transmembrane region" description="Helical" evidence="6">
    <location>
        <begin position="118"/>
        <end position="135"/>
    </location>
</feature>
<feature type="transmembrane region" description="Helical" evidence="6">
    <location>
        <begin position="438"/>
        <end position="457"/>
    </location>
</feature>
<sequence>MQHISYKFFVAILFFAPLAFGSVETWSIGIVEGLVFLTTFVYCFETRHKSDALLKVPGLLPLFLLLAFMWLQLMPLPPSMVNFIAPGIYQAYAPILAVQDNNQWIPLTVNQKSTLLEALRITSYAFFYILTVQLLSRRELLTKTVKIVAGLATAIAFLAILQKFTSPDTIYWFRPAPENASPVGPWVNRNHYAGFMELVFPLVLALSFYYKPKFTDKQSFRSKAVSILSSPASNIYFFLGFSVVLILTSIFIGLSRGGIIAATLALFFFLILFTKKSEKTGSIFPLIIVGGILLTMTWFGWDPILERFNATTTGDGSITEGRLPLWVNLAPLIKDFLFTGSGWGTFIHTFPQYSNFPTSDVFDHAHNDYLELITDGGLIGFLLAACFVITIFQNGIRKLSLRREPYSTLLIIAGLSGIFAILIHSITDFNMHNGANGLYFFFLCGVLVSAGNTRLHFRKRPTLLKEVSSVWKLGYLAALPLLIMTITTQGGIFKAQQYHSKASQIYLNPQLSTQLLQEQLVTIDKAIQLDPLEGLYSSYKGNLLSYLEQNKEALDNYILASRKDPLEGAYLQRIALLLPPEKKEQASLLMAEGYKKGLNKEQLVFVLAEWYLQQGDREEALTVLKQGTEQFPNIAKRIPAFFQFYKFRREEMSAALPPKASAWIALGEYLEKSGQLTNSAYFRSHALDFLEQEETIQPGYFMQLFYFYTKQKRTDEAVNTLYLGIKWLPDYAPFHIHLGDYYKKQDIPYRAKEEYEQALILEPGNETIKKRLESIK</sequence>
<keyword evidence="8" id="KW-0436">Ligase</keyword>
<evidence type="ECO:0000256" key="2">
    <source>
        <dbReference type="ARBA" id="ARBA00022692"/>
    </source>
</evidence>
<feature type="transmembrane region" description="Helical" evidence="6">
    <location>
        <begin position="377"/>
        <end position="396"/>
    </location>
</feature>
<dbReference type="GO" id="GO:0016874">
    <property type="term" value="F:ligase activity"/>
    <property type="evidence" value="ECO:0007669"/>
    <property type="project" value="UniProtKB-KW"/>
</dbReference>
<feature type="transmembrane region" description="Helical" evidence="6">
    <location>
        <begin position="147"/>
        <end position="165"/>
    </location>
</feature>
<protein>
    <submittedName>
        <fullName evidence="8">Lipid A core-O-antigen ligase-like enyme</fullName>
    </submittedName>
</protein>
<gene>
    <name evidence="8" type="ordered locus">UWK_01809</name>
</gene>
<feature type="transmembrane region" description="Helical" evidence="6">
    <location>
        <begin position="258"/>
        <end position="274"/>
    </location>
</feature>
<dbReference type="InterPro" id="IPR007016">
    <property type="entry name" value="O-antigen_ligase-rel_domated"/>
</dbReference>
<dbReference type="Gene3D" id="1.25.40.10">
    <property type="entry name" value="Tetratricopeptide repeat domain"/>
    <property type="match status" value="2"/>
</dbReference>
<feature type="transmembrane region" description="Helical" evidence="6">
    <location>
        <begin position="281"/>
        <end position="301"/>
    </location>
</feature>
<keyword evidence="3 6" id="KW-1133">Transmembrane helix</keyword>
<evidence type="ECO:0000313" key="9">
    <source>
        <dbReference type="Proteomes" id="UP000011721"/>
    </source>
</evidence>
<feature type="domain" description="O-antigen ligase-related" evidence="7">
    <location>
        <begin position="241"/>
        <end position="384"/>
    </location>
</feature>
<organism evidence="8 9">
    <name type="scientific">Desulfocapsa sulfexigens (strain DSM 10523 / SB164P1)</name>
    <dbReference type="NCBI Taxonomy" id="1167006"/>
    <lineage>
        <taxon>Bacteria</taxon>
        <taxon>Pseudomonadati</taxon>
        <taxon>Thermodesulfobacteriota</taxon>
        <taxon>Desulfobulbia</taxon>
        <taxon>Desulfobulbales</taxon>
        <taxon>Desulfocapsaceae</taxon>
        <taxon>Desulfocapsa</taxon>
    </lineage>
</organism>
<feature type="repeat" description="TPR" evidence="5">
    <location>
        <begin position="732"/>
        <end position="765"/>
    </location>
</feature>
<dbReference type="STRING" id="1167006.UWK_01809"/>
<dbReference type="PANTHER" id="PTHR37422">
    <property type="entry name" value="TEICHURONIC ACID BIOSYNTHESIS PROTEIN TUAE"/>
    <property type="match status" value="1"/>
</dbReference>
<dbReference type="KEGG" id="dsf:UWK_01809"/>
<dbReference type="PROSITE" id="PS50005">
    <property type="entry name" value="TPR"/>
    <property type="match status" value="1"/>
</dbReference>
<evidence type="ECO:0000256" key="6">
    <source>
        <dbReference type="SAM" id="Phobius"/>
    </source>
</evidence>
<comment type="subcellular location">
    <subcellularLocation>
        <location evidence="1">Membrane</location>
        <topology evidence="1">Multi-pass membrane protein</topology>
    </subcellularLocation>
</comment>
<dbReference type="Proteomes" id="UP000011721">
    <property type="component" value="Chromosome"/>
</dbReference>
<dbReference type="eggNOG" id="COG0457">
    <property type="taxonomic scope" value="Bacteria"/>
</dbReference>
<reference evidence="9" key="1">
    <citation type="journal article" date="2013" name="Stand. Genomic Sci.">
        <title>Complete genome sequence of Desulfocapsa sulfexigens, a marine deltaproteobacterium specialized in disproportionating inorganic sulfur compounds.</title>
        <authorList>
            <person name="Finster K.W."/>
            <person name="Kjeldsen K.U."/>
            <person name="Kube M."/>
            <person name="Reinhardt R."/>
            <person name="Mussmann M."/>
            <person name="Amann R."/>
            <person name="Schreiber L."/>
        </authorList>
    </citation>
    <scope>NUCLEOTIDE SEQUENCE [LARGE SCALE GENOMIC DNA]</scope>
    <source>
        <strain evidence="9">DSM 10523 / SB164P1</strain>
    </source>
</reference>
<keyword evidence="2 6" id="KW-0812">Transmembrane</keyword>
<feature type="transmembrane region" description="Helical" evidence="6">
    <location>
        <begin position="192"/>
        <end position="210"/>
    </location>
</feature>
<dbReference type="OrthoDB" id="5469233at2"/>
<evidence type="ECO:0000256" key="5">
    <source>
        <dbReference type="PROSITE-ProRule" id="PRU00339"/>
    </source>
</evidence>
<proteinExistence type="predicted"/>
<dbReference type="AlphaFoldDB" id="M1P9N6"/>
<dbReference type="RefSeq" id="WP_015404058.1">
    <property type="nucleotide sequence ID" value="NC_020304.1"/>
</dbReference>
<accession>M1P9N6</accession>
<dbReference type="eggNOG" id="COG3307">
    <property type="taxonomic scope" value="Bacteria"/>
</dbReference>
<feature type="transmembrane region" description="Helical" evidence="6">
    <location>
        <begin position="26"/>
        <end position="44"/>
    </location>
</feature>
<dbReference type="HOGENOM" id="CLU_360462_0_0_7"/>
<keyword evidence="5" id="KW-0802">TPR repeat</keyword>
<evidence type="ECO:0000259" key="7">
    <source>
        <dbReference type="Pfam" id="PF04932"/>
    </source>
</evidence>
<dbReference type="Pfam" id="PF04932">
    <property type="entry name" value="Wzy_C"/>
    <property type="match status" value="1"/>
</dbReference>
<keyword evidence="9" id="KW-1185">Reference proteome</keyword>
<dbReference type="InterPro" id="IPR051533">
    <property type="entry name" value="WaaL-like"/>
</dbReference>
<dbReference type="SMART" id="SM00028">
    <property type="entry name" value="TPR"/>
    <property type="match status" value="4"/>
</dbReference>
<dbReference type="SUPFAM" id="SSF48452">
    <property type="entry name" value="TPR-like"/>
    <property type="match status" value="1"/>
</dbReference>
<feature type="transmembrane region" description="Helical" evidence="6">
    <location>
        <begin position="56"/>
        <end position="73"/>
    </location>
</feature>
<name>M1P9N6_DESSD</name>
<keyword evidence="4 6" id="KW-0472">Membrane</keyword>
<dbReference type="InterPro" id="IPR011990">
    <property type="entry name" value="TPR-like_helical_dom_sf"/>
</dbReference>
<evidence type="ECO:0000256" key="4">
    <source>
        <dbReference type="ARBA" id="ARBA00023136"/>
    </source>
</evidence>
<feature type="transmembrane region" description="Helical" evidence="6">
    <location>
        <begin position="469"/>
        <end position="493"/>
    </location>
</feature>
<dbReference type="InterPro" id="IPR019734">
    <property type="entry name" value="TPR_rpt"/>
</dbReference>
<evidence type="ECO:0000313" key="8">
    <source>
        <dbReference type="EMBL" id="AGF78367.1"/>
    </source>
</evidence>
<feature type="transmembrane region" description="Helical" evidence="6">
    <location>
        <begin position="231"/>
        <end position="252"/>
    </location>
</feature>